<dbReference type="CDD" id="cd16926">
    <property type="entry name" value="HATPase_MutL-MLH-PMS-like"/>
    <property type="match status" value="1"/>
</dbReference>
<dbReference type="InterPro" id="IPR042121">
    <property type="entry name" value="MutL_C_regsub"/>
</dbReference>
<evidence type="ECO:0000313" key="6">
    <source>
        <dbReference type="EMBL" id="JAV92607.1"/>
    </source>
</evidence>
<feature type="domain" description="MutL C-terminal dimerisation" evidence="4">
    <location>
        <begin position="656"/>
        <end position="801"/>
    </location>
</feature>
<dbReference type="GO" id="GO:0006298">
    <property type="term" value="P:mismatch repair"/>
    <property type="evidence" value="ECO:0007669"/>
    <property type="project" value="InterPro"/>
</dbReference>
<feature type="compositionally biased region" description="Polar residues" evidence="3">
    <location>
        <begin position="507"/>
        <end position="520"/>
    </location>
</feature>
<dbReference type="InterPro" id="IPR014790">
    <property type="entry name" value="MutL_C"/>
</dbReference>
<dbReference type="InterPro" id="IPR036890">
    <property type="entry name" value="HATPase_C_sf"/>
</dbReference>
<dbReference type="InterPro" id="IPR013507">
    <property type="entry name" value="DNA_mismatch_S5_2-like"/>
</dbReference>
<accession>A0A1Y1NAI7</accession>
<proteinExistence type="inferred from homology"/>
<sequence length="841" mass="94227">MLSMSNNMHMEDVSDNEESHSDTIKPINRNTVHRICSGQVVLSLAIAVKELVENALDAGAKSIDVRLKQFGEELVEVRDNGCGVRSDNFQALTLKYYTSKIREFSDLDSIATLGFRGEALSSLCALAELSITTRHGTSEHGSKICYDNAGGITSQVPAAREIGTTVTLKGLFSTLPVRRKEFKKNLKKEYSKMCQMLQAYCLVAKGVKFTCVNETNNSPRSTVICTEGSSSVRDNIMHVFGPKQVHLLSEVKMIDPDESVLEEYKVRASPREPLPFNFELLISSASHGSGRSTNDRQFFYVNERPCEPNKISKLINDTYKQFNPNQFPFVFLNVVMEKLFVDVNVTPDKRQIFLEKEKLLLATLKTSLGDHFRGSLSTLPPSSGKIGGKTLDVDIKNDNKLATSLKLESFKKQNKTNIQKTKQSALTDFGVIPTKTPEERLENLIQIAQDIEGRPADSSEPPRIPEDNIESSQSDVQQGVTPSESPGSRSFIEGVEEEEKLAESHSSEVQIPTARTSSKSLGKRLETATQVLVDMVHNPAKRIKIVDNRTELESELKLVSSLPDSEEAKINDNSTRISPKNHTKTDDSDTTHSPIKSVTVRSSLSHIRERISGSQQKVGKDFKLRFRSKIAPDANKAAEQELQRQITRGTFEKMEIIGQFNLGFIITKFEDDLFIVDQHATDEKYNFEDLQRNTVIESQALVNPRSLELSADKEELLIENEGVFRNNGFKFVIDNKAPSTKKVKLSAVPISKNFVFGKDDIDEILFMLQEEVNHAICRPSRVRSMLASRACRKSVMVGCPLNQNDMRRIIDHMGVIDQPWNCPHGRPTIRHLINLQLIGNN</sequence>
<evidence type="ECO:0008006" key="7">
    <source>
        <dbReference type="Google" id="ProtNLM"/>
    </source>
</evidence>
<dbReference type="InterPro" id="IPR042120">
    <property type="entry name" value="MutL_C_dimsub"/>
</dbReference>
<evidence type="ECO:0000259" key="4">
    <source>
        <dbReference type="SMART" id="SM00853"/>
    </source>
</evidence>
<dbReference type="Pfam" id="PF13589">
    <property type="entry name" value="HATPase_c_3"/>
    <property type="match status" value="1"/>
</dbReference>
<keyword evidence="2" id="KW-0227">DNA damage</keyword>
<feature type="compositionally biased region" description="Polar residues" evidence="3">
    <location>
        <begin position="571"/>
        <end position="580"/>
    </location>
</feature>
<dbReference type="SUPFAM" id="SSF118116">
    <property type="entry name" value="DNA mismatch repair protein MutL"/>
    <property type="match status" value="1"/>
</dbReference>
<dbReference type="NCBIfam" id="TIGR00585">
    <property type="entry name" value="mutl"/>
    <property type="match status" value="1"/>
</dbReference>
<evidence type="ECO:0000259" key="5">
    <source>
        <dbReference type="SMART" id="SM01340"/>
    </source>
</evidence>
<dbReference type="SMART" id="SM01340">
    <property type="entry name" value="DNA_mis_repair"/>
    <property type="match status" value="1"/>
</dbReference>
<dbReference type="Gene3D" id="3.30.565.10">
    <property type="entry name" value="Histidine kinase-like ATPase, C-terminal domain"/>
    <property type="match status" value="1"/>
</dbReference>
<evidence type="ECO:0000256" key="1">
    <source>
        <dbReference type="ARBA" id="ARBA00006082"/>
    </source>
</evidence>
<dbReference type="GO" id="GO:0005524">
    <property type="term" value="F:ATP binding"/>
    <property type="evidence" value="ECO:0007669"/>
    <property type="project" value="InterPro"/>
</dbReference>
<organism evidence="6">
    <name type="scientific">Photinus pyralis</name>
    <name type="common">Common eastern firefly</name>
    <name type="synonym">Lampyris pyralis</name>
    <dbReference type="NCBI Taxonomy" id="7054"/>
    <lineage>
        <taxon>Eukaryota</taxon>
        <taxon>Metazoa</taxon>
        <taxon>Ecdysozoa</taxon>
        <taxon>Arthropoda</taxon>
        <taxon>Hexapoda</taxon>
        <taxon>Insecta</taxon>
        <taxon>Pterygota</taxon>
        <taxon>Neoptera</taxon>
        <taxon>Endopterygota</taxon>
        <taxon>Coleoptera</taxon>
        <taxon>Polyphaga</taxon>
        <taxon>Elateriformia</taxon>
        <taxon>Elateroidea</taxon>
        <taxon>Lampyridae</taxon>
        <taxon>Lampyrinae</taxon>
        <taxon>Photinus</taxon>
    </lineage>
</organism>
<dbReference type="AlphaFoldDB" id="A0A1Y1NAI7"/>
<dbReference type="InterPro" id="IPR002099">
    <property type="entry name" value="MutL/Mlh/PMS"/>
</dbReference>
<dbReference type="GO" id="GO:0032389">
    <property type="term" value="C:MutLalpha complex"/>
    <property type="evidence" value="ECO:0007669"/>
    <property type="project" value="TreeGrafter"/>
</dbReference>
<dbReference type="EMBL" id="GEZM01013378">
    <property type="protein sequence ID" value="JAV92607.1"/>
    <property type="molecule type" value="Transcribed_RNA"/>
</dbReference>
<feature type="compositionally biased region" description="Polar residues" evidence="3">
    <location>
        <begin position="470"/>
        <end position="488"/>
    </location>
</feature>
<dbReference type="GO" id="GO:0140664">
    <property type="term" value="F:ATP-dependent DNA damage sensor activity"/>
    <property type="evidence" value="ECO:0007669"/>
    <property type="project" value="InterPro"/>
</dbReference>
<dbReference type="Pfam" id="PF08676">
    <property type="entry name" value="MutL_C"/>
    <property type="match status" value="1"/>
</dbReference>
<dbReference type="InterPro" id="IPR020568">
    <property type="entry name" value="Ribosomal_Su5_D2-typ_SF"/>
</dbReference>
<dbReference type="CDD" id="cd03484">
    <property type="entry name" value="MutL_Trans_hPMS_2_like"/>
    <property type="match status" value="1"/>
</dbReference>
<dbReference type="SUPFAM" id="SSF55874">
    <property type="entry name" value="ATPase domain of HSP90 chaperone/DNA topoisomerase II/histidine kinase"/>
    <property type="match status" value="1"/>
</dbReference>
<feature type="domain" description="DNA mismatch repair protein S5" evidence="5">
    <location>
        <begin position="236"/>
        <end position="373"/>
    </location>
</feature>
<feature type="compositionally biased region" description="Basic and acidic residues" evidence="3">
    <location>
        <begin position="9"/>
        <end position="23"/>
    </location>
</feature>
<dbReference type="Gene3D" id="3.30.230.10">
    <property type="match status" value="1"/>
</dbReference>
<dbReference type="InterPro" id="IPR014762">
    <property type="entry name" value="DNA_mismatch_repair_CS"/>
</dbReference>
<feature type="region of interest" description="Disordered" evidence="3">
    <location>
        <begin position="1"/>
        <end position="23"/>
    </location>
</feature>
<feature type="region of interest" description="Disordered" evidence="3">
    <location>
        <begin position="562"/>
        <end position="594"/>
    </location>
</feature>
<dbReference type="PANTHER" id="PTHR10073:SF52">
    <property type="entry name" value="MISMATCH REPAIR ENDONUCLEASE PMS2"/>
    <property type="match status" value="1"/>
</dbReference>
<dbReference type="PROSITE" id="PS00058">
    <property type="entry name" value="DNA_MISMATCH_REPAIR_1"/>
    <property type="match status" value="1"/>
</dbReference>
<evidence type="ECO:0000256" key="2">
    <source>
        <dbReference type="ARBA" id="ARBA00022763"/>
    </source>
</evidence>
<dbReference type="Gene3D" id="3.30.1370.100">
    <property type="entry name" value="MutL, C-terminal domain, regulatory subdomain"/>
    <property type="match status" value="1"/>
</dbReference>
<dbReference type="SMART" id="SM00853">
    <property type="entry name" value="MutL_C"/>
    <property type="match status" value="1"/>
</dbReference>
<dbReference type="GO" id="GO:0016887">
    <property type="term" value="F:ATP hydrolysis activity"/>
    <property type="evidence" value="ECO:0007669"/>
    <property type="project" value="InterPro"/>
</dbReference>
<dbReference type="InterPro" id="IPR037198">
    <property type="entry name" value="MutL_C_sf"/>
</dbReference>
<dbReference type="GO" id="GO:0030983">
    <property type="term" value="F:mismatched DNA binding"/>
    <property type="evidence" value="ECO:0007669"/>
    <property type="project" value="InterPro"/>
</dbReference>
<evidence type="ECO:0000256" key="3">
    <source>
        <dbReference type="SAM" id="MobiDB-lite"/>
    </source>
</evidence>
<dbReference type="InterPro" id="IPR038973">
    <property type="entry name" value="MutL/Mlh/Pms-like"/>
</dbReference>
<dbReference type="SUPFAM" id="SSF54211">
    <property type="entry name" value="Ribosomal protein S5 domain 2-like"/>
    <property type="match status" value="1"/>
</dbReference>
<dbReference type="FunFam" id="3.30.1370.100:FF:000001">
    <property type="entry name" value="Mismatch repair endonuclease pms1, putative"/>
    <property type="match status" value="1"/>
</dbReference>
<feature type="region of interest" description="Disordered" evidence="3">
    <location>
        <begin position="451"/>
        <end position="521"/>
    </location>
</feature>
<comment type="similarity">
    <text evidence="1">Belongs to the DNA mismatch repair MutL/HexB family.</text>
</comment>
<protein>
    <recommendedName>
        <fullName evidence="7">MutL C-terminal dimerisation domain-containing protein</fullName>
    </recommendedName>
</protein>
<reference evidence="6" key="1">
    <citation type="journal article" date="2016" name="Sci. Rep.">
        <title>Molecular characterization of firefly nuptial gifts: a multi-omics approach sheds light on postcopulatory sexual selection.</title>
        <authorList>
            <person name="Al-Wathiqui N."/>
            <person name="Fallon T.R."/>
            <person name="South A."/>
            <person name="Weng J.K."/>
            <person name="Lewis S.M."/>
        </authorList>
    </citation>
    <scope>NUCLEOTIDE SEQUENCE</scope>
</reference>
<name>A0A1Y1NAI7_PHOPY</name>
<dbReference type="PANTHER" id="PTHR10073">
    <property type="entry name" value="DNA MISMATCH REPAIR PROTEIN MLH, PMS, MUTL"/>
    <property type="match status" value="1"/>
</dbReference>
<dbReference type="Gene3D" id="3.30.1540.20">
    <property type="entry name" value="MutL, C-terminal domain, dimerisation subdomain"/>
    <property type="match status" value="1"/>
</dbReference>
<dbReference type="InterPro" id="IPR014721">
    <property type="entry name" value="Ribsml_uS5_D2-typ_fold_subgr"/>
</dbReference>
<dbReference type="Pfam" id="PF01119">
    <property type="entry name" value="DNA_mis_repair"/>
    <property type="match status" value="1"/>
</dbReference>
<dbReference type="FunFam" id="3.30.565.10:FF:000014">
    <property type="entry name" value="Mismatch repair endonuclease pms1, putative"/>
    <property type="match status" value="1"/>
</dbReference>